<reference evidence="1" key="2">
    <citation type="journal article" date="2015" name="Data Brief">
        <title>Shoot transcriptome of the giant reed, Arundo donax.</title>
        <authorList>
            <person name="Barrero R.A."/>
            <person name="Guerrero F.D."/>
            <person name="Moolhuijzen P."/>
            <person name="Goolsby J.A."/>
            <person name="Tidwell J."/>
            <person name="Bellgard S.E."/>
            <person name="Bellgard M.I."/>
        </authorList>
    </citation>
    <scope>NUCLEOTIDE SEQUENCE</scope>
    <source>
        <tissue evidence="1">Shoot tissue taken approximately 20 cm above the soil surface</tissue>
    </source>
</reference>
<dbReference type="EMBL" id="GBRH01173161">
    <property type="protein sequence ID" value="JAE24735.1"/>
    <property type="molecule type" value="Transcribed_RNA"/>
</dbReference>
<reference evidence="1" key="1">
    <citation type="submission" date="2014-09" db="EMBL/GenBank/DDBJ databases">
        <authorList>
            <person name="Magalhaes I.L.F."/>
            <person name="Oliveira U."/>
            <person name="Santos F.R."/>
            <person name="Vidigal T.H.D.A."/>
            <person name="Brescovit A.D."/>
            <person name="Santos A.J."/>
        </authorList>
    </citation>
    <scope>NUCLEOTIDE SEQUENCE</scope>
    <source>
        <tissue evidence="1">Shoot tissue taken approximately 20 cm above the soil surface</tissue>
    </source>
</reference>
<dbReference type="AlphaFoldDB" id="A0A0A9GHZ4"/>
<proteinExistence type="predicted"/>
<sequence>MRDVSSLPICIGRTFYHQLECNNNREHLRWRSPFLYKCAVPPPCMLHAIMWTTATHLRLRQRPGQ</sequence>
<protein>
    <submittedName>
        <fullName evidence="1">Uncharacterized protein</fullName>
    </submittedName>
</protein>
<evidence type="ECO:0000313" key="1">
    <source>
        <dbReference type="EMBL" id="JAE24735.1"/>
    </source>
</evidence>
<accession>A0A0A9GHZ4</accession>
<name>A0A0A9GHZ4_ARUDO</name>
<organism evidence="1">
    <name type="scientific">Arundo donax</name>
    <name type="common">Giant reed</name>
    <name type="synonym">Donax arundinaceus</name>
    <dbReference type="NCBI Taxonomy" id="35708"/>
    <lineage>
        <taxon>Eukaryota</taxon>
        <taxon>Viridiplantae</taxon>
        <taxon>Streptophyta</taxon>
        <taxon>Embryophyta</taxon>
        <taxon>Tracheophyta</taxon>
        <taxon>Spermatophyta</taxon>
        <taxon>Magnoliopsida</taxon>
        <taxon>Liliopsida</taxon>
        <taxon>Poales</taxon>
        <taxon>Poaceae</taxon>
        <taxon>PACMAD clade</taxon>
        <taxon>Arundinoideae</taxon>
        <taxon>Arundineae</taxon>
        <taxon>Arundo</taxon>
    </lineage>
</organism>